<keyword evidence="1" id="KW-0239">DNA-directed DNA polymerase</keyword>
<keyword evidence="2" id="KW-1185">Reference proteome</keyword>
<gene>
    <name evidence="1" type="ORF">OWV82_021864</name>
</gene>
<reference evidence="1 2" key="1">
    <citation type="journal article" date="2023" name="Science">
        <title>Complex scaffold remodeling in plant triterpene biosynthesis.</title>
        <authorList>
            <person name="De La Pena R."/>
            <person name="Hodgson H."/>
            <person name="Liu J.C."/>
            <person name="Stephenson M.J."/>
            <person name="Martin A.C."/>
            <person name="Owen C."/>
            <person name="Harkess A."/>
            <person name="Leebens-Mack J."/>
            <person name="Jimenez L.E."/>
            <person name="Osbourn A."/>
            <person name="Sattely E.S."/>
        </authorList>
    </citation>
    <scope>NUCLEOTIDE SEQUENCE [LARGE SCALE GENOMIC DNA]</scope>
    <source>
        <strain evidence="2">cv. JPN11</strain>
        <tissue evidence="1">Leaf</tissue>
    </source>
</reference>
<keyword evidence="1" id="KW-0808">Transferase</keyword>
<accession>A0ACC1X0Q4</accession>
<evidence type="ECO:0000313" key="1">
    <source>
        <dbReference type="EMBL" id="KAJ4705035.1"/>
    </source>
</evidence>
<keyword evidence="1" id="KW-0548">Nucleotidyltransferase</keyword>
<sequence>MRRFESSNLAPLDREIERTFLKQNKERKQASRTQQIDIMAENAQTLSFSLRDKAKGWLNSLPPGSITTWNELAQKFLAKFFPPAKTAKMRNDITSFSQFDMKSLYEVWERYKDMLRRCPHHGLPTWLQVQTFYNGLSCTTRTMIDAAVGSALISKTHDKAYTLLEEMASNNYQWPSDCSTQRRVAGVHEIDVITPLTAQVATLSRQLGTLNINAIHSHVQVCELYGGNHASVNCQVGNPFASSSSEQANFASNFQRHQQNAYSNT</sequence>
<name>A0ACC1X0Q4_MELAZ</name>
<protein>
    <submittedName>
        <fullName evidence="1">DNA-directed DNA polymerase</fullName>
    </submittedName>
</protein>
<evidence type="ECO:0000313" key="2">
    <source>
        <dbReference type="Proteomes" id="UP001164539"/>
    </source>
</evidence>
<organism evidence="1 2">
    <name type="scientific">Melia azedarach</name>
    <name type="common">Chinaberry tree</name>
    <dbReference type="NCBI Taxonomy" id="155640"/>
    <lineage>
        <taxon>Eukaryota</taxon>
        <taxon>Viridiplantae</taxon>
        <taxon>Streptophyta</taxon>
        <taxon>Embryophyta</taxon>
        <taxon>Tracheophyta</taxon>
        <taxon>Spermatophyta</taxon>
        <taxon>Magnoliopsida</taxon>
        <taxon>eudicotyledons</taxon>
        <taxon>Gunneridae</taxon>
        <taxon>Pentapetalae</taxon>
        <taxon>rosids</taxon>
        <taxon>malvids</taxon>
        <taxon>Sapindales</taxon>
        <taxon>Meliaceae</taxon>
        <taxon>Melia</taxon>
    </lineage>
</organism>
<proteinExistence type="predicted"/>
<comment type="caution">
    <text evidence="1">The sequence shown here is derived from an EMBL/GenBank/DDBJ whole genome shotgun (WGS) entry which is preliminary data.</text>
</comment>
<dbReference type="EMBL" id="CM051405">
    <property type="protein sequence ID" value="KAJ4705035.1"/>
    <property type="molecule type" value="Genomic_DNA"/>
</dbReference>
<dbReference type="Proteomes" id="UP001164539">
    <property type="component" value="Chromosome 12"/>
</dbReference>